<dbReference type="KEGG" id="ndp:E2C04_14425"/>
<feature type="region of interest" description="Disordered" evidence="1">
    <location>
        <begin position="33"/>
        <end position="65"/>
    </location>
</feature>
<evidence type="ECO:0000313" key="4">
    <source>
        <dbReference type="EMBL" id="QCC78081.1"/>
    </source>
</evidence>
<evidence type="ECO:0000313" key="3">
    <source>
        <dbReference type="EMBL" id="GGD22338.1"/>
    </source>
</evidence>
<reference evidence="6" key="3">
    <citation type="journal article" date="2019" name="Int. J. Syst. Evol. Microbiol.">
        <title>The Global Catalogue of Microorganisms (GCM) 10K type strain sequencing project: providing services to taxonomists for standard genome sequencing and annotation.</title>
        <authorList>
            <consortium name="The Broad Institute Genomics Platform"/>
            <consortium name="The Broad Institute Genome Sequencing Center for Infectious Disease"/>
            <person name="Wu L."/>
            <person name="Ma J."/>
        </authorList>
    </citation>
    <scope>NUCLEOTIDE SEQUENCE [LARGE SCALE GENOMIC DNA]</scope>
    <source>
        <strain evidence="6">CCM 7403</strain>
    </source>
</reference>
<evidence type="ECO:0000256" key="2">
    <source>
        <dbReference type="SAM" id="SignalP"/>
    </source>
</evidence>
<organism evidence="4 5">
    <name type="scientific">Nocardioides daphniae</name>
    <dbReference type="NCBI Taxonomy" id="402297"/>
    <lineage>
        <taxon>Bacteria</taxon>
        <taxon>Bacillati</taxon>
        <taxon>Actinomycetota</taxon>
        <taxon>Actinomycetes</taxon>
        <taxon>Propionibacteriales</taxon>
        <taxon>Nocardioidaceae</taxon>
        <taxon>Nocardioides</taxon>
    </lineage>
</organism>
<evidence type="ECO:0000313" key="5">
    <source>
        <dbReference type="Proteomes" id="UP000297025"/>
    </source>
</evidence>
<feature type="chain" id="PRO_5038655297" description="LppX_LprAFG lipoprotein" evidence="2">
    <location>
        <begin position="29"/>
        <end position="273"/>
    </location>
</feature>
<dbReference type="EMBL" id="BMCK01000003">
    <property type="protein sequence ID" value="GGD22338.1"/>
    <property type="molecule type" value="Genomic_DNA"/>
</dbReference>
<dbReference type="PROSITE" id="PS51257">
    <property type="entry name" value="PROKAR_LIPOPROTEIN"/>
    <property type="match status" value="1"/>
</dbReference>
<evidence type="ECO:0000256" key="1">
    <source>
        <dbReference type="SAM" id="MobiDB-lite"/>
    </source>
</evidence>
<accession>A0A4P7UEW6</accession>
<reference evidence="3" key="2">
    <citation type="journal article" date="2014" name="Int. J. Syst. Evol. Microbiol.">
        <title>Complete genome of a new Firmicutes species belonging to the dominant human colonic microbiota ('Ruminococcus bicirculans') reveals two chromosomes and a selective capacity to utilize plant glucans.</title>
        <authorList>
            <consortium name="NISC Comparative Sequencing Program"/>
            <person name="Wegmann U."/>
            <person name="Louis P."/>
            <person name="Goesmann A."/>
            <person name="Henrissat B."/>
            <person name="Duncan S.H."/>
            <person name="Flint H.J."/>
        </authorList>
    </citation>
    <scope>NUCLEOTIDE SEQUENCE</scope>
    <source>
        <strain evidence="3">CCM 7403</strain>
    </source>
</reference>
<dbReference type="AlphaFoldDB" id="A0A4P7UEW6"/>
<keyword evidence="2" id="KW-0732">Signal</keyword>
<proteinExistence type="predicted"/>
<dbReference type="EMBL" id="CP038462">
    <property type="protein sequence ID" value="QCC78081.1"/>
    <property type="molecule type" value="Genomic_DNA"/>
</dbReference>
<keyword evidence="6" id="KW-1185">Reference proteome</keyword>
<dbReference type="Proteomes" id="UP000630594">
    <property type="component" value="Unassembled WGS sequence"/>
</dbReference>
<sequence length="273" mass="29296">MPIHPERDPLRLRRRCLALLLVAAPLVAGCGGAEQPDPSEWGTAVEEPGQQAKPPEAEADDAASTQDGIDLVKGTITMAALSQQQRQLHDEAVLFEEFAKTEVGEGGGGRNGTFTDDPDSDFGTLRPAGVELADRFEVTWANGALVSWTLSTDSGESVSYEEGAFRVDVALEQAQDEALIRATDELAEAVEAWRQEHGEYPSVTNDYDTIQVKAGLFDESDGVVEIPLPDTVRHAGFASNGEEFLVSLKSTVTGEASLLTQDGLSWSRPLEVA</sequence>
<reference evidence="3" key="5">
    <citation type="submission" date="2024-05" db="EMBL/GenBank/DDBJ databases">
        <authorList>
            <person name="Sun Q."/>
            <person name="Sedlacek I."/>
        </authorList>
    </citation>
    <scope>NUCLEOTIDE SEQUENCE</scope>
    <source>
        <strain evidence="3">CCM 7403</strain>
    </source>
</reference>
<dbReference type="Proteomes" id="UP000297025">
    <property type="component" value="Chromosome"/>
</dbReference>
<feature type="signal peptide" evidence="2">
    <location>
        <begin position="1"/>
        <end position="28"/>
    </location>
</feature>
<evidence type="ECO:0008006" key="7">
    <source>
        <dbReference type="Google" id="ProtNLM"/>
    </source>
</evidence>
<protein>
    <recommendedName>
        <fullName evidence="7">LppX_LprAFG lipoprotein</fullName>
    </recommendedName>
</protein>
<evidence type="ECO:0000313" key="6">
    <source>
        <dbReference type="Proteomes" id="UP000630594"/>
    </source>
</evidence>
<dbReference type="RefSeq" id="WP_135833119.1">
    <property type="nucleotide sequence ID" value="NZ_BMCK01000003.1"/>
</dbReference>
<dbReference type="OrthoDB" id="9886501at2"/>
<gene>
    <name evidence="4" type="ORF">E2C04_14425</name>
    <name evidence="3" type="ORF">GCM10007231_21770</name>
</gene>
<name>A0A4P7UEW6_9ACTN</name>
<reference evidence="4" key="4">
    <citation type="submission" date="2019-03" db="EMBL/GenBank/DDBJ databases">
        <authorList>
            <person name="Huang Y."/>
        </authorList>
    </citation>
    <scope>NUCLEOTIDE SEQUENCE</scope>
    <source>
        <strain evidence="4">JCM 16608</strain>
    </source>
</reference>
<reference evidence="4 5" key="1">
    <citation type="journal article" date="2008" name="Int. J. Syst. Evol. Microbiol.">
        <title>Nocardioides daphniae sp. nov., isolated from Daphnia cucullata (Crustacea: Cladocera).</title>
        <authorList>
            <person name="Toth E.M."/>
            <person name="Keki Z."/>
            <person name="Homonnay Z.G."/>
            <person name="Borsodi A.K."/>
            <person name="Marialigeti K."/>
            <person name="Schumann P."/>
        </authorList>
    </citation>
    <scope>NUCLEOTIDE SEQUENCE [LARGE SCALE GENOMIC DNA]</scope>
    <source>
        <strain evidence="4 5">JCM 16608</strain>
    </source>
</reference>